<evidence type="ECO:0000256" key="5">
    <source>
        <dbReference type="ARBA" id="ARBA00022729"/>
    </source>
</evidence>
<keyword evidence="10" id="KW-1185">Reference proteome</keyword>
<dbReference type="EMBL" id="JAOWKW010000004">
    <property type="protein sequence ID" value="MCV2878470.1"/>
    <property type="molecule type" value="Genomic_DNA"/>
</dbReference>
<evidence type="ECO:0008006" key="11">
    <source>
        <dbReference type="Google" id="ProtNLM"/>
    </source>
</evidence>
<dbReference type="RefSeq" id="WP_263847450.1">
    <property type="nucleotide sequence ID" value="NZ_JAOWKW010000004.1"/>
</dbReference>
<accession>A0ABT2ZXL0</accession>
<name>A0ABT2ZXL0_9RHOB</name>
<evidence type="ECO:0000313" key="10">
    <source>
        <dbReference type="Proteomes" id="UP001526166"/>
    </source>
</evidence>
<evidence type="ECO:0000256" key="2">
    <source>
        <dbReference type="ARBA" id="ARBA00008163"/>
    </source>
</evidence>
<keyword evidence="3" id="KW-1134">Transmembrane beta strand</keyword>
<comment type="caution">
    <text evidence="9">The sequence shown here is derived from an EMBL/GenBank/DDBJ whole genome shotgun (WGS) entry which is preliminary data.</text>
</comment>
<evidence type="ECO:0000256" key="8">
    <source>
        <dbReference type="SAM" id="SignalP"/>
    </source>
</evidence>
<feature type="chain" id="PRO_5046349944" description="Long-chain fatty acid transport protein" evidence="8">
    <location>
        <begin position="21"/>
        <end position="381"/>
    </location>
</feature>
<dbReference type="PANTHER" id="PTHR35093:SF8">
    <property type="entry name" value="OUTER MEMBRANE PROTEIN NMB0088-RELATED"/>
    <property type="match status" value="1"/>
</dbReference>
<gene>
    <name evidence="9" type="ORF">OE699_06350</name>
</gene>
<dbReference type="InterPro" id="IPR005017">
    <property type="entry name" value="OMPP1/FadL/TodX"/>
</dbReference>
<organism evidence="9 10">
    <name type="scientific">Sedimentimonas flavescens</name>
    <dbReference type="NCBI Taxonomy" id="2851012"/>
    <lineage>
        <taxon>Bacteria</taxon>
        <taxon>Pseudomonadati</taxon>
        <taxon>Pseudomonadota</taxon>
        <taxon>Alphaproteobacteria</taxon>
        <taxon>Rhodobacterales</taxon>
        <taxon>Rhodobacter group</taxon>
        <taxon>Sedimentimonas</taxon>
    </lineage>
</organism>
<feature type="signal peptide" evidence="8">
    <location>
        <begin position="1"/>
        <end position="20"/>
    </location>
</feature>
<reference evidence="9 10" key="1">
    <citation type="submission" date="2022-10" db="EMBL/GenBank/DDBJ databases">
        <title>Sinirhodobacter sp. nov., isolated from ocean surface sediments.</title>
        <authorList>
            <person name="He W."/>
            <person name="Wang L."/>
            <person name="Zhang D.-F."/>
        </authorList>
    </citation>
    <scope>NUCLEOTIDE SEQUENCE [LARGE SCALE GENOMIC DNA]</scope>
    <source>
        <strain evidence="9 10">WL0115</strain>
    </source>
</reference>
<evidence type="ECO:0000313" key="9">
    <source>
        <dbReference type="EMBL" id="MCV2878470.1"/>
    </source>
</evidence>
<keyword evidence="5 8" id="KW-0732">Signal</keyword>
<evidence type="ECO:0000256" key="7">
    <source>
        <dbReference type="ARBA" id="ARBA00023237"/>
    </source>
</evidence>
<evidence type="ECO:0000256" key="1">
    <source>
        <dbReference type="ARBA" id="ARBA00004571"/>
    </source>
</evidence>
<dbReference type="PANTHER" id="PTHR35093">
    <property type="entry name" value="OUTER MEMBRANE PROTEIN NMB0088-RELATED"/>
    <property type="match status" value="1"/>
</dbReference>
<keyword evidence="6" id="KW-0472">Membrane</keyword>
<evidence type="ECO:0000256" key="4">
    <source>
        <dbReference type="ARBA" id="ARBA00022692"/>
    </source>
</evidence>
<proteinExistence type="inferred from homology"/>
<dbReference type="Proteomes" id="UP001526166">
    <property type="component" value="Unassembled WGS sequence"/>
</dbReference>
<evidence type="ECO:0000256" key="6">
    <source>
        <dbReference type="ARBA" id="ARBA00023136"/>
    </source>
</evidence>
<protein>
    <recommendedName>
        <fullName evidence="11">Long-chain fatty acid transport protein</fullName>
    </recommendedName>
</protein>
<keyword evidence="4" id="KW-0812">Transmembrane</keyword>
<dbReference type="SUPFAM" id="SSF56935">
    <property type="entry name" value="Porins"/>
    <property type="match status" value="1"/>
</dbReference>
<evidence type="ECO:0000256" key="3">
    <source>
        <dbReference type="ARBA" id="ARBA00022452"/>
    </source>
</evidence>
<comment type="subcellular location">
    <subcellularLocation>
        <location evidence="1">Cell outer membrane</location>
        <topology evidence="1">Multi-pass membrane protein</topology>
    </subcellularLocation>
</comment>
<dbReference type="Gene3D" id="2.40.160.60">
    <property type="entry name" value="Outer membrane protein transport protein (OMPP1/FadL/TodX)"/>
    <property type="match status" value="1"/>
</dbReference>
<comment type="similarity">
    <text evidence="2">Belongs to the OmpP1/FadL family.</text>
</comment>
<keyword evidence="7" id="KW-0998">Cell outer membrane</keyword>
<sequence length="381" mass="40832">MGRVLLSASAVALCASAVNAGGIERSAQSVALLFEEGNYIEFNMGRVKPEVSGTQMFPYPSAAFVGADSGDMTENYNTYSLGFKLKVNEKLDFALIVDEPIGADVSYPMTGYLYGGSTADVNALATTALLRYKLPNNFSVIGGVRAIKTSGRVHLFTGYDMQTSSETDFGYVVGVAWEKPEIAARVALTYNSAVSHKFDATEVAGGFTFDTEFETDIPQSILLEGQTGIAKDTLVFGSVRWVDWSAFDISPYMYTNAPSNHFKDALVSYEDDTITYTLGVGRRFNQNWSGAVFVSHEAGTGGYAGNLGPTDGATALGLAATYTRDNLKITGGVRYVMIGDTKTEVPSAFLGGQCPNQDCGTFAEFEDNTAIAFGLRVGYSF</sequence>
<dbReference type="Pfam" id="PF03349">
    <property type="entry name" value="Toluene_X"/>
    <property type="match status" value="1"/>
</dbReference>